<organism evidence="1 2">
    <name type="scientific">Scomber scombrus</name>
    <name type="common">Atlantic mackerel</name>
    <name type="synonym">Scomber vernalis</name>
    <dbReference type="NCBI Taxonomy" id="13677"/>
    <lineage>
        <taxon>Eukaryota</taxon>
        <taxon>Metazoa</taxon>
        <taxon>Chordata</taxon>
        <taxon>Craniata</taxon>
        <taxon>Vertebrata</taxon>
        <taxon>Euteleostomi</taxon>
        <taxon>Actinopterygii</taxon>
        <taxon>Neopterygii</taxon>
        <taxon>Teleostei</taxon>
        <taxon>Neoteleostei</taxon>
        <taxon>Acanthomorphata</taxon>
        <taxon>Pelagiaria</taxon>
        <taxon>Scombriformes</taxon>
        <taxon>Scombridae</taxon>
        <taxon>Scomber</taxon>
    </lineage>
</organism>
<protein>
    <submittedName>
        <fullName evidence="1">Uncharacterized protein</fullName>
    </submittedName>
</protein>
<sequence>MQPRGVVLSVYWSSSNGSQTNTSKHTHREQMSLVLRSWQQAALLCHIHAGQSCTASSYPTPPSESTTYAYQRETEKLHGHPVELLEPDDAQMRGRGDRREEGHNRGGQVTGVRGLCGLLCVLAAAFMSSRMSRRETSSQCDAVTAAPHIRDAGVFVLLVCSGTQSSVHH</sequence>
<dbReference type="AlphaFoldDB" id="A0AAV1P9R9"/>
<gene>
    <name evidence="1" type="ORF">FSCOSCO3_A004595</name>
</gene>
<comment type="caution">
    <text evidence="1">The sequence shown here is derived from an EMBL/GenBank/DDBJ whole genome shotgun (WGS) entry which is preliminary data.</text>
</comment>
<keyword evidence="2" id="KW-1185">Reference proteome</keyword>
<dbReference type="EMBL" id="CAWUFR010000119">
    <property type="protein sequence ID" value="CAK6968441.1"/>
    <property type="molecule type" value="Genomic_DNA"/>
</dbReference>
<reference evidence="1 2" key="1">
    <citation type="submission" date="2024-01" db="EMBL/GenBank/DDBJ databases">
        <authorList>
            <person name="Alioto T."/>
            <person name="Alioto T."/>
            <person name="Gomez Garrido J."/>
        </authorList>
    </citation>
    <scope>NUCLEOTIDE SEQUENCE [LARGE SCALE GENOMIC DNA]</scope>
</reference>
<evidence type="ECO:0000313" key="2">
    <source>
        <dbReference type="Proteomes" id="UP001314229"/>
    </source>
</evidence>
<evidence type="ECO:0000313" key="1">
    <source>
        <dbReference type="EMBL" id="CAK6968441.1"/>
    </source>
</evidence>
<dbReference type="Proteomes" id="UP001314229">
    <property type="component" value="Unassembled WGS sequence"/>
</dbReference>
<accession>A0AAV1P9R9</accession>
<proteinExistence type="predicted"/>
<name>A0AAV1P9R9_SCOSC</name>